<dbReference type="Gene3D" id="1.50.10.10">
    <property type="match status" value="1"/>
</dbReference>
<accession>A0AAI9E750</accession>
<evidence type="ECO:0000313" key="5">
    <source>
        <dbReference type="Proteomes" id="UP001296104"/>
    </source>
</evidence>
<dbReference type="Pfam" id="PF06824">
    <property type="entry name" value="Glyco_hydro_125"/>
    <property type="match status" value="1"/>
</dbReference>
<dbReference type="PANTHER" id="PTHR31047">
    <property type="entry name" value="MEIOTICALLY UP-REGULATED GENE 157 PROTEIN"/>
    <property type="match status" value="1"/>
</dbReference>
<dbReference type="AlphaFoldDB" id="A0AAI9E750"/>
<sequence length="687" mass="76755">MAPIWKFVLPGIYHLAFTAAQLDLVEETGEFPPDAAIAAAIEAAEDVTPEPSPFPATGGPAHDDYYAKLHDRAKCPHYTAWVDKGMFHEPPSGGIYNMSYSRPEPQCRTFNSSEVEDAMRETAASISDPDMRRLFENAYPNTLDTTIRWRGYSMNNSEEELAFVITGDIPAMWLRDSANQLQSYAPVLKASDSSDSLASLFRGAINLQARYLQISPYCNAFQPPPESNISRIHNGAYNGYDIYPPYSWDVVFECKYELDSLASFLQLSHTYYSKTGDLEFFRKFGWVRAIGSIMEVAQNMTDESTHDANGREIPGSYMFSHFPNHGQGNPVAPNTGLIRSFFRPSDDPVVYQFFIPANMMFSHFLGLNAKIMSELGADPALAARMQKMSQSVREGIEKHAVTHTKKHGDIYAFEIDGYGGINLMDDANSPSLLSAPFFGFLDASDPIYQNTRNRMLSIDNPYWMHGPAMSGVGGPHYGQEKPWPMALIMRIFTTNDTEEILQQLRQLVSSTDQVGLMHESVRNYNASDWTRPWFSWANGLFGEMILDLRERKPELLKMSYQGDYTTGNDEIGPPASSLKSPNDYDGEADGVTKKPKPTDDPHLPVGIEELELIVDHSSGGAGHAHPMPMPHPADLNSTGSWGDMHWFWSWTGWLAISSALIWLVFRGIRRRRDVRGGGGGEMGILAK</sequence>
<protein>
    <submittedName>
        <fullName evidence="4">Glycoside hydrolase family 125</fullName>
    </submittedName>
</protein>
<dbReference type="EMBL" id="CAVMBE010000003">
    <property type="protein sequence ID" value="CAK3797336.1"/>
    <property type="molecule type" value="Genomic_DNA"/>
</dbReference>
<dbReference type="InterPro" id="IPR008928">
    <property type="entry name" value="6-hairpin_glycosidase_sf"/>
</dbReference>
<evidence type="ECO:0000256" key="1">
    <source>
        <dbReference type="SAM" id="MobiDB-lite"/>
    </source>
</evidence>
<keyword evidence="4" id="KW-0378">Hydrolase</keyword>
<feature type="compositionally biased region" description="Basic and acidic residues" evidence="1">
    <location>
        <begin position="590"/>
        <end position="601"/>
    </location>
</feature>
<dbReference type="GO" id="GO:0005975">
    <property type="term" value="P:carbohydrate metabolic process"/>
    <property type="evidence" value="ECO:0007669"/>
    <property type="project" value="InterPro"/>
</dbReference>
<keyword evidence="5" id="KW-1185">Reference proteome</keyword>
<dbReference type="GO" id="GO:0016787">
    <property type="term" value="F:hydrolase activity"/>
    <property type="evidence" value="ECO:0007669"/>
    <property type="project" value="UniProtKB-KW"/>
</dbReference>
<keyword evidence="2" id="KW-1133">Transmembrane helix</keyword>
<evidence type="ECO:0000256" key="2">
    <source>
        <dbReference type="SAM" id="Phobius"/>
    </source>
</evidence>
<feature type="transmembrane region" description="Helical" evidence="2">
    <location>
        <begin position="646"/>
        <end position="665"/>
    </location>
</feature>
<evidence type="ECO:0000256" key="3">
    <source>
        <dbReference type="SAM" id="SignalP"/>
    </source>
</evidence>
<dbReference type="SMART" id="SM01149">
    <property type="entry name" value="DUF1237"/>
    <property type="match status" value="1"/>
</dbReference>
<reference evidence="4" key="1">
    <citation type="submission" date="2023-11" db="EMBL/GenBank/DDBJ databases">
        <authorList>
            <person name="Alioto T."/>
            <person name="Alioto T."/>
            <person name="Gomez Garrido J."/>
        </authorList>
    </citation>
    <scope>NUCLEOTIDE SEQUENCE</scope>
</reference>
<dbReference type="Proteomes" id="UP001296104">
    <property type="component" value="Unassembled WGS sequence"/>
</dbReference>
<dbReference type="PANTHER" id="PTHR31047:SF1">
    <property type="entry name" value="DUF1237 DOMAIN-CONTAINING PROTEIN"/>
    <property type="match status" value="1"/>
</dbReference>
<dbReference type="InterPro" id="IPR008313">
    <property type="entry name" value="GH125"/>
</dbReference>
<comment type="caution">
    <text evidence="4">The sequence shown here is derived from an EMBL/GenBank/DDBJ whole genome shotgun (WGS) entry which is preliminary data.</text>
</comment>
<feature type="signal peptide" evidence="3">
    <location>
        <begin position="1"/>
        <end position="20"/>
    </location>
</feature>
<feature type="chain" id="PRO_5042590247" evidence="3">
    <location>
        <begin position="21"/>
        <end position="687"/>
    </location>
</feature>
<gene>
    <name evidence="4" type="ORF">LECACI_7A000802</name>
</gene>
<name>A0AAI9E750_9PEZI</name>
<keyword evidence="2" id="KW-0812">Transmembrane</keyword>
<organism evidence="4 5">
    <name type="scientific">Lecanosticta acicola</name>
    <dbReference type="NCBI Taxonomy" id="111012"/>
    <lineage>
        <taxon>Eukaryota</taxon>
        <taxon>Fungi</taxon>
        <taxon>Dikarya</taxon>
        <taxon>Ascomycota</taxon>
        <taxon>Pezizomycotina</taxon>
        <taxon>Dothideomycetes</taxon>
        <taxon>Dothideomycetidae</taxon>
        <taxon>Mycosphaerellales</taxon>
        <taxon>Mycosphaerellaceae</taxon>
        <taxon>Lecanosticta</taxon>
    </lineage>
</organism>
<keyword evidence="2" id="KW-0472">Membrane</keyword>
<dbReference type="InterPro" id="IPR012341">
    <property type="entry name" value="6hp_glycosidase-like_sf"/>
</dbReference>
<proteinExistence type="predicted"/>
<keyword evidence="3" id="KW-0732">Signal</keyword>
<feature type="region of interest" description="Disordered" evidence="1">
    <location>
        <begin position="566"/>
        <end position="601"/>
    </location>
</feature>
<dbReference type="SUPFAM" id="SSF48208">
    <property type="entry name" value="Six-hairpin glycosidases"/>
    <property type="match status" value="1"/>
</dbReference>
<evidence type="ECO:0000313" key="4">
    <source>
        <dbReference type="EMBL" id="CAK3797336.1"/>
    </source>
</evidence>